<name>A0A0N5CJE2_THECL</name>
<dbReference type="PANTHER" id="PTHR13568:SF6">
    <property type="entry name" value="TRANSMEMBRANE PROTEIN 185A"/>
    <property type="match status" value="1"/>
</dbReference>
<organism evidence="5">
    <name type="scientific">Thelazia callipaeda</name>
    <name type="common">Oriental eyeworm</name>
    <name type="synonym">Parasitic nematode</name>
    <dbReference type="NCBI Taxonomy" id="103827"/>
    <lineage>
        <taxon>Eukaryota</taxon>
        <taxon>Metazoa</taxon>
        <taxon>Ecdysozoa</taxon>
        <taxon>Nematoda</taxon>
        <taxon>Chromadorea</taxon>
        <taxon>Rhabditida</taxon>
        <taxon>Spirurina</taxon>
        <taxon>Spiruromorpha</taxon>
        <taxon>Thelazioidea</taxon>
        <taxon>Thelaziidae</taxon>
        <taxon>Thelazia</taxon>
    </lineage>
</organism>
<keyword evidence="1" id="KW-0472">Membrane</keyword>
<evidence type="ECO:0000313" key="3">
    <source>
        <dbReference type="EMBL" id="VDM94997.1"/>
    </source>
</evidence>
<dbReference type="STRING" id="103827.A0A0N5CJE2"/>
<evidence type="ECO:0000259" key="2">
    <source>
        <dbReference type="PROSITE" id="PS51074"/>
    </source>
</evidence>
<keyword evidence="1" id="KW-1133">Transmembrane helix</keyword>
<dbReference type="Pfam" id="PF10269">
    <property type="entry name" value="Tmemb_185A"/>
    <property type="match status" value="1"/>
</dbReference>
<dbReference type="InterPro" id="IPR027417">
    <property type="entry name" value="P-loop_NTPase"/>
</dbReference>
<proteinExistence type="predicted"/>
<dbReference type="InterPro" id="IPR019396">
    <property type="entry name" value="TM_Fragile-X-F-assoc"/>
</dbReference>
<accession>A0A0N5CJE2</accession>
<protein>
    <submittedName>
        <fullName evidence="5">DPH-type MB domain-containing protein</fullName>
    </submittedName>
</protein>
<dbReference type="OMA" id="SAYFECP"/>
<dbReference type="Pfam" id="PF08477">
    <property type="entry name" value="Roc"/>
    <property type="match status" value="1"/>
</dbReference>
<dbReference type="EMBL" id="UYYF01000009">
    <property type="protein sequence ID" value="VDM94997.1"/>
    <property type="molecule type" value="Genomic_DNA"/>
</dbReference>
<keyword evidence="4" id="KW-1185">Reference proteome</keyword>
<reference evidence="5" key="1">
    <citation type="submission" date="2017-02" db="UniProtKB">
        <authorList>
            <consortium name="WormBaseParasite"/>
        </authorList>
    </citation>
    <scope>IDENTIFICATION</scope>
</reference>
<evidence type="ECO:0000313" key="5">
    <source>
        <dbReference type="WBParaSite" id="TCLT_0000014401-mRNA-1"/>
    </source>
</evidence>
<feature type="transmembrane region" description="Helical" evidence="1">
    <location>
        <begin position="15"/>
        <end position="42"/>
    </location>
</feature>
<reference evidence="3 4" key="2">
    <citation type="submission" date="2018-11" db="EMBL/GenBank/DDBJ databases">
        <authorList>
            <consortium name="Pathogen Informatics"/>
        </authorList>
    </citation>
    <scope>NUCLEOTIDE SEQUENCE [LARGE SCALE GENOMIC DNA]</scope>
</reference>
<dbReference type="SUPFAM" id="SSF46565">
    <property type="entry name" value="Chaperone J-domain"/>
    <property type="match status" value="1"/>
</dbReference>
<evidence type="ECO:0000256" key="1">
    <source>
        <dbReference type="SAM" id="Phobius"/>
    </source>
</evidence>
<dbReference type="Proteomes" id="UP000276776">
    <property type="component" value="Unassembled WGS sequence"/>
</dbReference>
<feature type="transmembrane region" description="Helical" evidence="1">
    <location>
        <begin position="230"/>
        <end position="251"/>
    </location>
</feature>
<dbReference type="PANTHER" id="PTHR13568">
    <property type="entry name" value="FAM11A, B PROTEIN"/>
    <property type="match status" value="1"/>
</dbReference>
<evidence type="ECO:0000313" key="4">
    <source>
        <dbReference type="Proteomes" id="UP000276776"/>
    </source>
</evidence>
<dbReference type="PROSITE" id="PS51074">
    <property type="entry name" value="DPH_MB"/>
    <property type="match status" value="1"/>
</dbReference>
<dbReference type="WBParaSite" id="TCLT_0000014401-mRNA-1">
    <property type="protein sequence ID" value="TCLT_0000014401-mRNA-1"/>
    <property type="gene ID" value="TCLT_0000014401"/>
</dbReference>
<dbReference type="SUPFAM" id="SSF52540">
    <property type="entry name" value="P-loop containing nucleoside triphosphate hydrolases"/>
    <property type="match status" value="1"/>
</dbReference>
<dbReference type="AlphaFoldDB" id="A0A0N5CJE2"/>
<dbReference type="OrthoDB" id="72976at2759"/>
<sequence>MLIPLRLDGIIKVHYALVFLPLWICEFIIFLGATIASVSYILSPPLPTEGSLRSDFYGMIMCTGEHGLLALFEVLCCYKLQSNAKVDELPWLLIFAPIFALSLLSVVVAVWAIRNNKSFELELFFSINIVQFVFVAFKLDGIIDWHWTIVFIPLWVVLSLSVVGVLYAFVLAVLLARSVHMLASQRRHHLYSAVSHTLFVIPVLIFLLLLTGKLDAVSWSDDESPSQITFVVICAPLNLALFCLVLMSFGARGGNPWWFAMRASFCTFLLEVCPCLKQYANVSYKFRASSERQDTTEDFEKQSLQSDRSTKFPSRPVVPIHCSPLASYYELKQAYFRKLRTNHPDRGGSGSSLFLVTRAWSTLNVHFRDSTARRDYNIWLREQNLRRSKGVIGEQVVIYNVDRIEKFCRCCGGAFILEKADIDHIVDSAYFECPNCSLCLELLFDTMTLFISSVACDHIKCPKHDTLPSSTVGCAVSVVAHQYRAGTAEEQTELIELWDIGGSTVHQAASSIFLEGATGAILVHDLSNKKSEHNLSQWLALLRGETSIPSMISPFTLAPDSRSLLIDIESTPTPILVVGCKSDLAPERAKQTTYDHILINCRRPMLPGSTNRVILSKFFDLVVERKKACAIREKRRKVLPPFTSGFAKQLIREVWLLTVSEGCRKDDGLCVVHCVAGSLCVSRIEETSECRNRQLFFSIFGCKGGEVPDADKRRPGA</sequence>
<keyword evidence="1" id="KW-0812">Transmembrane</keyword>
<dbReference type="InterPro" id="IPR036869">
    <property type="entry name" value="J_dom_sf"/>
</dbReference>
<dbReference type="InterPro" id="IPR007872">
    <property type="entry name" value="DPH_MB_dom"/>
</dbReference>
<gene>
    <name evidence="3" type="ORF">TCLT_LOCUS145</name>
</gene>
<feature type="domain" description="DPH-type MB" evidence="2">
    <location>
        <begin position="408"/>
        <end position="445"/>
    </location>
</feature>
<dbReference type="Gene3D" id="3.40.50.300">
    <property type="entry name" value="P-loop containing nucleotide triphosphate hydrolases"/>
    <property type="match status" value="1"/>
</dbReference>
<feature type="transmembrane region" description="Helical" evidence="1">
    <location>
        <begin position="89"/>
        <end position="111"/>
    </location>
</feature>
<feature type="transmembrane region" description="Helical" evidence="1">
    <location>
        <begin position="188"/>
        <end position="210"/>
    </location>
</feature>
<feature type="transmembrane region" description="Helical" evidence="1">
    <location>
        <begin position="149"/>
        <end position="176"/>
    </location>
</feature>